<dbReference type="AlphaFoldDB" id="A0A4S4BWX9"/>
<name>A0A4S4BWX9_9BACL</name>
<accession>A0A4S4BWX9</accession>
<dbReference type="EMBL" id="SSOB01000014">
    <property type="protein sequence ID" value="THF79143.1"/>
    <property type="molecule type" value="Genomic_DNA"/>
</dbReference>
<proteinExistence type="predicted"/>
<evidence type="ECO:0000313" key="2">
    <source>
        <dbReference type="Proteomes" id="UP000310636"/>
    </source>
</evidence>
<sequence>MIRQPRFGIQGPVLAWNDPWNAEASMTVMRTGTGRMIPAQEPDIAPGAYTSALKELGAEFYVHHLFPDMRELPELIEDCRRTGLGLVIGNEYGNINGPWADETNRYDIPREALEPLLRSGVLEALLYDEPEHLQINASQYRKRDWLPHWGRLQATTLREANERFTDQVSKCLASLRKANAGELPVLAEQVFPTLFHSHARAGMTPTPKIMKESFHALQLGTALGAAKQYHKGLWVCADLWGPDTGPWLTRVPGFPGHSPAEFASALRLGYHMGPSHLFTENVDGLLRMNEAGKPEATEFGEEWRQFVKDYVPANPLPYDHRQARADIAIVHSDDSNYGQNERPYGIRELPMAESSQSVFHAWHLATHGAIPLHGSCLHIPGFHFPRHALQFAPDFIRYPLREGVPDRAYGKPIHPLFQPANSVLAFDAYADEEALGSPSLLILTGSYISEETLSACVKLAALGTDVIACEWLLPRELRHPRRFAGGGVWLPTDHLLNDAARELAAPHLGSPGLWRQRFGDHAVRISPADDEGFSLHLEVE</sequence>
<protein>
    <submittedName>
        <fullName evidence="1">Uncharacterized protein</fullName>
    </submittedName>
</protein>
<reference evidence="1 2" key="1">
    <citation type="submission" date="2019-04" db="EMBL/GenBank/DDBJ databases">
        <title>Cohnella sp. nov. isolated from preserved vegetables.</title>
        <authorList>
            <person name="Lin S.-Y."/>
            <person name="Hung M.-H."/>
            <person name="Young C.-C."/>
        </authorList>
    </citation>
    <scope>NUCLEOTIDE SEQUENCE [LARGE SCALE GENOMIC DNA]</scope>
    <source>
        <strain evidence="1 2">CC-MHH1044</strain>
    </source>
</reference>
<evidence type="ECO:0000313" key="1">
    <source>
        <dbReference type="EMBL" id="THF79143.1"/>
    </source>
</evidence>
<dbReference type="OrthoDB" id="1550547at2"/>
<comment type="caution">
    <text evidence="1">The sequence shown here is derived from an EMBL/GenBank/DDBJ whole genome shotgun (WGS) entry which is preliminary data.</text>
</comment>
<keyword evidence="2" id="KW-1185">Reference proteome</keyword>
<gene>
    <name evidence="1" type="ORF">E6C55_13085</name>
</gene>
<organism evidence="1 2">
    <name type="scientific">Cohnella fermenti</name>
    <dbReference type="NCBI Taxonomy" id="2565925"/>
    <lineage>
        <taxon>Bacteria</taxon>
        <taxon>Bacillati</taxon>
        <taxon>Bacillota</taxon>
        <taxon>Bacilli</taxon>
        <taxon>Bacillales</taxon>
        <taxon>Paenibacillaceae</taxon>
        <taxon>Cohnella</taxon>
    </lineage>
</organism>
<dbReference type="Proteomes" id="UP000310636">
    <property type="component" value="Unassembled WGS sequence"/>
</dbReference>
<dbReference type="RefSeq" id="WP_136370249.1">
    <property type="nucleotide sequence ID" value="NZ_SSOB01000014.1"/>
</dbReference>